<keyword evidence="5 8" id="KW-1133">Transmembrane helix</keyword>
<feature type="transmembrane region" description="Helical" evidence="8">
    <location>
        <begin position="53"/>
        <end position="71"/>
    </location>
</feature>
<feature type="transmembrane region" description="Helical" evidence="8">
    <location>
        <begin position="175"/>
        <end position="193"/>
    </location>
</feature>
<evidence type="ECO:0000256" key="1">
    <source>
        <dbReference type="ARBA" id="ARBA00004141"/>
    </source>
</evidence>
<dbReference type="Gene3D" id="1.20.1530.20">
    <property type="match status" value="1"/>
</dbReference>
<evidence type="ECO:0000259" key="9">
    <source>
        <dbReference type="Pfam" id="PF00999"/>
    </source>
</evidence>
<evidence type="ECO:0000256" key="6">
    <source>
        <dbReference type="ARBA" id="ARBA00023065"/>
    </source>
</evidence>
<evidence type="ECO:0000256" key="4">
    <source>
        <dbReference type="ARBA" id="ARBA00022692"/>
    </source>
</evidence>
<gene>
    <name evidence="10" type="ORF">ENI32_08640</name>
    <name evidence="11" type="ORF">SBU_000917</name>
</gene>
<name>A0A1F2P5F6_9EURY</name>
<keyword evidence="12" id="KW-1185">Reference proteome</keyword>
<feature type="transmembrane region" description="Helical" evidence="8">
    <location>
        <begin position="293"/>
        <end position="315"/>
    </location>
</feature>
<organism evidence="11 12">
    <name type="scientific">Candidatus Syntropharchaeum butanivorans</name>
    <dbReference type="NCBI Taxonomy" id="1839936"/>
    <lineage>
        <taxon>Archaea</taxon>
        <taxon>Methanobacteriati</taxon>
        <taxon>Methanobacteriota</taxon>
        <taxon>Stenosarchaea group</taxon>
        <taxon>Methanomicrobia</taxon>
        <taxon>Methanosarcinales</taxon>
        <taxon>ANME-2 cluster</taxon>
        <taxon>Candidatus Syntropharchaeum</taxon>
    </lineage>
</organism>
<sequence length="378" mass="41168">MSTYLPLFIIAVLAFLIPIISERIGIPAVVGEIICGIIIGGSVLGIFSGEEEGIAFLSRFGFVFLMFLIGLEIDFSHVELHGLRSFILGTLMFLLTFATSIMMVHQLGYGYYLAIILSCSAIGLIVSTLREVGITRSEYGQTIMIFAFIADFAVIMLVTAYTFYLKSGVREKVPFIPLLFLLFFGVYYLGRYLIWRFPEGLSKLFRSDQPSEIGVRASFALMLIFVVLSEALGAEAILGAFLAGVMFSVLFGGGTVLEQKLYGIGYGFLIPIFFINVGMSFNLDGLISGGIHLVPALLLIALIAKIIPSLILAGTYTLKESLLAGVLLSSRLSMVIGMAAVGVELGLIDSRLESAIILLAMITSIICPTIFRRLYGKY</sequence>
<dbReference type="EMBL" id="LYOR01000003">
    <property type="protein sequence ID" value="OFV66375.1"/>
    <property type="molecule type" value="Genomic_DNA"/>
</dbReference>
<feature type="transmembrane region" description="Helical" evidence="8">
    <location>
        <begin position="322"/>
        <end position="343"/>
    </location>
</feature>
<feature type="transmembrane region" description="Helical" evidence="8">
    <location>
        <begin position="355"/>
        <end position="375"/>
    </location>
</feature>
<evidence type="ECO:0000256" key="8">
    <source>
        <dbReference type="SAM" id="Phobius"/>
    </source>
</evidence>
<evidence type="ECO:0000313" key="10">
    <source>
        <dbReference type="EMBL" id="HEC57915.1"/>
    </source>
</evidence>
<dbReference type="InterPro" id="IPR006153">
    <property type="entry name" value="Cation/H_exchanger_TM"/>
</dbReference>
<feature type="domain" description="Cation/H+ exchanger transmembrane" evidence="9">
    <location>
        <begin position="12"/>
        <end position="373"/>
    </location>
</feature>
<reference evidence="11 12" key="1">
    <citation type="submission" date="2016-05" db="EMBL/GenBank/DDBJ databases">
        <title>Microbial consortia oxidize butane by reversing methanogenesis.</title>
        <authorList>
            <person name="Laso-Perez R."/>
            <person name="Richter M."/>
            <person name="Wegener G."/>
            <person name="Musat F."/>
        </authorList>
    </citation>
    <scope>NUCLEOTIDE SEQUENCE [LARGE SCALE GENOMIC DNA]</scope>
    <source>
        <strain evidence="11">BOX1</strain>
    </source>
</reference>
<evidence type="ECO:0000256" key="2">
    <source>
        <dbReference type="ARBA" id="ARBA00022448"/>
    </source>
</evidence>
<feature type="transmembrane region" description="Helical" evidence="8">
    <location>
        <begin position="264"/>
        <end position="281"/>
    </location>
</feature>
<feature type="transmembrane region" description="Helical" evidence="8">
    <location>
        <begin position="28"/>
        <end position="47"/>
    </location>
</feature>
<evidence type="ECO:0000256" key="5">
    <source>
        <dbReference type="ARBA" id="ARBA00022989"/>
    </source>
</evidence>
<feature type="transmembrane region" description="Helical" evidence="8">
    <location>
        <begin position="237"/>
        <end position="257"/>
    </location>
</feature>
<dbReference type="GO" id="GO:1902600">
    <property type="term" value="P:proton transmembrane transport"/>
    <property type="evidence" value="ECO:0007669"/>
    <property type="project" value="InterPro"/>
</dbReference>
<protein>
    <submittedName>
        <fullName evidence="11">Cation/H+ exchanger</fullName>
    </submittedName>
    <submittedName>
        <fullName evidence="10">Cation:proton antiporter</fullName>
    </submittedName>
</protein>
<evidence type="ECO:0000313" key="12">
    <source>
        <dbReference type="Proteomes" id="UP000185779"/>
    </source>
</evidence>
<accession>A0A1F2P5F6</accession>
<dbReference type="Proteomes" id="UP000185779">
    <property type="component" value="Unassembled WGS sequence"/>
</dbReference>
<evidence type="ECO:0000256" key="7">
    <source>
        <dbReference type="ARBA" id="ARBA00023136"/>
    </source>
</evidence>
<dbReference type="Pfam" id="PF00999">
    <property type="entry name" value="Na_H_Exchanger"/>
    <property type="match status" value="1"/>
</dbReference>
<dbReference type="GO" id="GO:0015297">
    <property type="term" value="F:antiporter activity"/>
    <property type="evidence" value="ECO:0007669"/>
    <property type="project" value="UniProtKB-KW"/>
</dbReference>
<feature type="transmembrane region" description="Helical" evidence="8">
    <location>
        <begin position="142"/>
        <end position="163"/>
    </location>
</feature>
<dbReference type="Proteomes" id="UP000885936">
    <property type="component" value="Unassembled WGS sequence"/>
</dbReference>
<dbReference type="GO" id="GO:0016020">
    <property type="term" value="C:membrane"/>
    <property type="evidence" value="ECO:0007669"/>
    <property type="project" value="UniProtKB-SubCell"/>
</dbReference>
<proteinExistence type="predicted"/>
<keyword evidence="2" id="KW-0813">Transport</keyword>
<dbReference type="STRING" id="1839936.SBU_000917"/>
<dbReference type="PANTHER" id="PTHR43562:SF1">
    <property type="entry name" value="NA(+)_H(+) ANTIPORTER YJBQ-RELATED"/>
    <property type="match status" value="1"/>
</dbReference>
<keyword evidence="3" id="KW-0050">Antiport</keyword>
<reference evidence="10" key="2">
    <citation type="journal article" date="2020" name="mSystems">
        <title>Genome- and Community-Level Interaction Insights into Carbon Utilization and Element Cycling Functions of Hydrothermarchaeota in Hydrothermal Sediment.</title>
        <authorList>
            <person name="Zhou Z."/>
            <person name="Liu Y."/>
            <person name="Xu W."/>
            <person name="Pan J."/>
            <person name="Luo Z.H."/>
            <person name="Li M."/>
        </authorList>
    </citation>
    <scope>NUCLEOTIDE SEQUENCE [LARGE SCALE GENOMIC DNA]</scope>
    <source>
        <strain evidence="10">HyVt-386</strain>
    </source>
</reference>
<keyword evidence="4 8" id="KW-0812">Transmembrane</keyword>
<dbReference type="PANTHER" id="PTHR43562">
    <property type="entry name" value="NAPA-TYPE SODIUM/HYDROGEN ANTIPORTER"/>
    <property type="match status" value="1"/>
</dbReference>
<keyword evidence="7 8" id="KW-0472">Membrane</keyword>
<evidence type="ECO:0000313" key="11">
    <source>
        <dbReference type="EMBL" id="OFV66375.1"/>
    </source>
</evidence>
<dbReference type="AlphaFoldDB" id="A0A1F2P5F6"/>
<dbReference type="InterPro" id="IPR038770">
    <property type="entry name" value="Na+/solute_symporter_sf"/>
</dbReference>
<comment type="caution">
    <text evidence="11">The sequence shown here is derived from an EMBL/GenBank/DDBJ whole genome shotgun (WGS) entry which is preliminary data.</text>
</comment>
<feature type="transmembrane region" description="Helical" evidence="8">
    <location>
        <begin position="6"/>
        <end position="21"/>
    </location>
</feature>
<feature type="transmembrane region" description="Helical" evidence="8">
    <location>
        <begin position="83"/>
        <end position="103"/>
    </location>
</feature>
<evidence type="ECO:0000256" key="3">
    <source>
        <dbReference type="ARBA" id="ARBA00022449"/>
    </source>
</evidence>
<comment type="subcellular location">
    <subcellularLocation>
        <location evidence="1">Membrane</location>
        <topology evidence="1">Multi-pass membrane protein</topology>
    </subcellularLocation>
</comment>
<keyword evidence="6" id="KW-0406">Ion transport</keyword>
<feature type="transmembrane region" description="Helical" evidence="8">
    <location>
        <begin position="109"/>
        <end position="130"/>
    </location>
</feature>
<dbReference type="EMBL" id="DRIE01000139">
    <property type="protein sequence ID" value="HEC57915.1"/>
    <property type="molecule type" value="Genomic_DNA"/>
</dbReference>